<dbReference type="Gramene" id="KZM98482">
    <property type="protein sequence ID" value="KZM98482"/>
    <property type="gene ID" value="DCAR_014156"/>
</dbReference>
<evidence type="ECO:0000313" key="1">
    <source>
        <dbReference type="EMBL" id="KZM98482.1"/>
    </source>
</evidence>
<gene>
    <name evidence="1" type="ORF">DCAR_014156</name>
</gene>
<protein>
    <submittedName>
        <fullName evidence="1">Uncharacterized protein</fullName>
    </submittedName>
</protein>
<organism evidence="1">
    <name type="scientific">Daucus carota subsp. sativus</name>
    <name type="common">Carrot</name>
    <dbReference type="NCBI Taxonomy" id="79200"/>
    <lineage>
        <taxon>Eukaryota</taxon>
        <taxon>Viridiplantae</taxon>
        <taxon>Streptophyta</taxon>
        <taxon>Embryophyta</taxon>
        <taxon>Tracheophyta</taxon>
        <taxon>Spermatophyta</taxon>
        <taxon>Magnoliopsida</taxon>
        <taxon>eudicotyledons</taxon>
        <taxon>Gunneridae</taxon>
        <taxon>Pentapetalae</taxon>
        <taxon>asterids</taxon>
        <taxon>campanulids</taxon>
        <taxon>Apiales</taxon>
        <taxon>Apiaceae</taxon>
        <taxon>Apioideae</taxon>
        <taxon>Scandiceae</taxon>
        <taxon>Daucinae</taxon>
        <taxon>Daucus</taxon>
        <taxon>Daucus sect. Daucus</taxon>
    </lineage>
</organism>
<dbReference type="AlphaFoldDB" id="A0A162AAN9"/>
<name>A0A162AAN9_DAUCS</name>
<comment type="caution">
    <text evidence="1">The sequence shown here is derived from an EMBL/GenBank/DDBJ whole genome shotgun (WGS) entry which is preliminary data.</text>
</comment>
<proteinExistence type="predicted"/>
<reference evidence="1" key="1">
    <citation type="journal article" date="2016" name="Nat. Genet.">
        <title>A high-quality carrot genome assembly provides new insights into carotenoid accumulation and asterid genome evolution.</title>
        <authorList>
            <person name="Iorizzo M."/>
            <person name="Ellison S."/>
            <person name="Senalik D."/>
            <person name="Zeng P."/>
            <person name="Satapoomin P."/>
            <person name="Huang J."/>
            <person name="Bowman M."/>
            <person name="Iovene M."/>
            <person name="Sanseverino W."/>
            <person name="Cavagnaro P."/>
            <person name="Yildiz M."/>
            <person name="Macko-Podgorni A."/>
            <person name="Moranska E."/>
            <person name="Grzebelus E."/>
            <person name="Grzebelus D."/>
            <person name="Ashrafi H."/>
            <person name="Zheng Z."/>
            <person name="Cheng S."/>
            <person name="Spooner D."/>
            <person name="Van Deynze A."/>
            <person name="Simon P."/>
        </authorList>
    </citation>
    <scope>NUCLEOTIDE SEQUENCE [LARGE SCALE GENOMIC DNA]</scope>
    <source>
        <tissue evidence="1">Leaf</tissue>
    </source>
</reference>
<dbReference type="STRING" id="79200.A0A162AAN9"/>
<dbReference type="PANTHER" id="PTHR46201">
    <property type="entry name" value="PHD FINGER PROTEIN MALE MEIOCYTE DEATH 1-RELATED"/>
    <property type="match status" value="1"/>
</dbReference>
<dbReference type="PANTHER" id="PTHR46201:SF9">
    <property type="entry name" value="PHD FINGER PROTEIN MALE MEIOCYTE DEATH 1"/>
    <property type="match status" value="1"/>
</dbReference>
<dbReference type="EMBL" id="LNRQ01000004">
    <property type="protein sequence ID" value="KZM98482.1"/>
    <property type="molecule type" value="Genomic_DNA"/>
</dbReference>
<sequence length="106" mass="12392">MTNSKQILESFKKRKRMPKLYDFHTFADPGCPITLTGPFRDNIRHFLQQCAQLEDYSIDGMPIWCTFLLHESKGLVIPLYTIEETAKNSFQPYCDQCRCTDEYADS</sequence>
<accession>A0A162AAN9</accession>